<dbReference type="GO" id="GO:0003677">
    <property type="term" value="F:DNA binding"/>
    <property type="evidence" value="ECO:0007669"/>
    <property type="project" value="InterPro"/>
</dbReference>
<name>A0A6J5MRM1_9CAUD</name>
<dbReference type="SUPFAM" id="SSF47413">
    <property type="entry name" value="lambda repressor-like DNA-binding domains"/>
    <property type="match status" value="1"/>
</dbReference>
<sequence>MKCESAKNYKLVGISEFGSRVGETHHRAKLSDHDVDLIRSLRDEYGLTYQAIAEKFECSRSAIRDIIKCRRRFLRPDKWKRVSVDK</sequence>
<evidence type="ECO:0000313" key="1">
    <source>
        <dbReference type="EMBL" id="CAB4149805.1"/>
    </source>
</evidence>
<dbReference type="InterPro" id="IPR010982">
    <property type="entry name" value="Lambda_DNA-bd_dom_sf"/>
</dbReference>
<accession>A0A6J5MRM1</accession>
<reference evidence="1" key="1">
    <citation type="submission" date="2020-04" db="EMBL/GenBank/DDBJ databases">
        <authorList>
            <person name="Chiriac C."/>
            <person name="Salcher M."/>
            <person name="Ghai R."/>
            <person name="Kavagutti S V."/>
        </authorList>
    </citation>
    <scope>NUCLEOTIDE SEQUENCE</scope>
</reference>
<dbReference type="Gene3D" id="1.10.10.60">
    <property type="entry name" value="Homeodomain-like"/>
    <property type="match status" value="1"/>
</dbReference>
<organism evidence="1">
    <name type="scientific">uncultured Caudovirales phage</name>
    <dbReference type="NCBI Taxonomy" id="2100421"/>
    <lineage>
        <taxon>Viruses</taxon>
        <taxon>Duplodnaviria</taxon>
        <taxon>Heunggongvirae</taxon>
        <taxon>Uroviricota</taxon>
        <taxon>Caudoviricetes</taxon>
        <taxon>Peduoviridae</taxon>
        <taxon>Maltschvirus</taxon>
        <taxon>Maltschvirus maltsch</taxon>
    </lineage>
</organism>
<gene>
    <name evidence="1" type="ORF">UFOVP555_36</name>
</gene>
<protein>
    <submittedName>
        <fullName evidence="1">Uncharacterized protein</fullName>
    </submittedName>
</protein>
<proteinExistence type="predicted"/>
<dbReference type="EMBL" id="LR796526">
    <property type="protein sequence ID" value="CAB4149805.1"/>
    <property type="molecule type" value="Genomic_DNA"/>
</dbReference>